<dbReference type="EMBL" id="CAJVPS010001046">
    <property type="protein sequence ID" value="CAG8522006.1"/>
    <property type="molecule type" value="Genomic_DNA"/>
</dbReference>
<dbReference type="Proteomes" id="UP000789508">
    <property type="component" value="Unassembled WGS sequence"/>
</dbReference>
<evidence type="ECO:0000313" key="3">
    <source>
        <dbReference type="Proteomes" id="UP000789508"/>
    </source>
</evidence>
<evidence type="ECO:0000256" key="1">
    <source>
        <dbReference type="SAM" id="MobiDB-lite"/>
    </source>
</evidence>
<comment type="caution">
    <text evidence="2">The sequence shown here is derived from an EMBL/GenBank/DDBJ whole genome shotgun (WGS) entry which is preliminary data.</text>
</comment>
<gene>
    <name evidence="2" type="ORF">ALEPTO_LOCUS4515</name>
</gene>
<reference evidence="2" key="1">
    <citation type="submission" date="2021-06" db="EMBL/GenBank/DDBJ databases">
        <authorList>
            <person name="Kallberg Y."/>
            <person name="Tangrot J."/>
            <person name="Rosling A."/>
        </authorList>
    </citation>
    <scope>NUCLEOTIDE SEQUENCE</scope>
    <source>
        <strain evidence="2">FL130A</strain>
    </source>
</reference>
<dbReference type="AlphaFoldDB" id="A0A9N9FAY1"/>
<accession>A0A9N9FAY1</accession>
<feature type="region of interest" description="Disordered" evidence="1">
    <location>
        <begin position="139"/>
        <end position="165"/>
    </location>
</feature>
<sequence>MGIQAFVTWQGNNKDNKQQNSEKDDLEIEKLKRDLGGYQGNYTLYEWDDKKGYLGINGFDEIPNTSPNGIRIGEGILLFSEETKKHFSQIANDIDEWINNEEHKLSPLQGLSETPGTGKTEFVRELNHLLIKRYGEEPQIYRPNDPNDPNSGMTEDPEEKARALRGIKKPRIPVFEIKGADIMSTGKNEPKTYEKLVTKEGDQAKNPLTYSSQAKNNLEELKNFFSTGAESRGLAVKSQDRNSVFIVATNNYETVDPAMKR</sequence>
<keyword evidence="3" id="KW-1185">Reference proteome</keyword>
<name>A0A9N9FAY1_9GLOM</name>
<evidence type="ECO:0000313" key="2">
    <source>
        <dbReference type="EMBL" id="CAG8522006.1"/>
    </source>
</evidence>
<protein>
    <submittedName>
        <fullName evidence="2">13963_t:CDS:1</fullName>
    </submittedName>
</protein>
<dbReference type="OrthoDB" id="2376526at2759"/>
<proteinExistence type="predicted"/>
<organism evidence="2 3">
    <name type="scientific">Ambispora leptoticha</name>
    <dbReference type="NCBI Taxonomy" id="144679"/>
    <lineage>
        <taxon>Eukaryota</taxon>
        <taxon>Fungi</taxon>
        <taxon>Fungi incertae sedis</taxon>
        <taxon>Mucoromycota</taxon>
        <taxon>Glomeromycotina</taxon>
        <taxon>Glomeromycetes</taxon>
        <taxon>Archaeosporales</taxon>
        <taxon>Ambisporaceae</taxon>
        <taxon>Ambispora</taxon>
    </lineage>
</organism>